<dbReference type="GO" id="GO:0006813">
    <property type="term" value="P:potassium ion transport"/>
    <property type="evidence" value="ECO:0007669"/>
    <property type="project" value="InterPro"/>
</dbReference>
<dbReference type="PROSITE" id="PS51202">
    <property type="entry name" value="RCK_C"/>
    <property type="match status" value="2"/>
</dbReference>
<evidence type="ECO:0000256" key="1">
    <source>
        <dbReference type="ARBA" id="ARBA00004141"/>
    </source>
</evidence>
<dbReference type="Pfam" id="PF03600">
    <property type="entry name" value="CitMHS"/>
    <property type="match status" value="1"/>
</dbReference>
<keyword evidence="5 7" id="KW-1133">Transmembrane helix</keyword>
<dbReference type="InterPro" id="IPR031312">
    <property type="entry name" value="Na/sul_symport_CS"/>
</dbReference>
<feature type="transmembrane region" description="Helical" evidence="7">
    <location>
        <begin position="608"/>
        <end position="628"/>
    </location>
</feature>
<dbReference type="EMBL" id="CP053540">
    <property type="protein sequence ID" value="WOB45779.1"/>
    <property type="molecule type" value="Genomic_DNA"/>
</dbReference>
<gene>
    <name evidence="9" type="ORF">HNI00_12755</name>
</gene>
<evidence type="ECO:0000259" key="8">
    <source>
        <dbReference type="PROSITE" id="PS51202"/>
    </source>
</evidence>
<keyword evidence="6 7" id="KW-0472">Membrane</keyword>
<dbReference type="Pfam" id="PF02080">
    <property type="entry name" value="TrkA_C"/>
    <property type="match status" value="2"/>
</dbReference>
<evidence type="ECO:0000256" key="6">
    <source>
        <dbReference type="ARBA" id="ARBA00023136"/>
    </source>
</evidence>
<dbReference type="Gene3D" id="3.30.70.1450">
    <property type="entry name" value="Regulator of K+ conductance, C-terminal domain"/>
    <property type="match status" value="2"/>
</dbReference>
<dbReference type="PROSITE" id="PS01271">
    <property type="entry name" value="NA_SULFATE"/>
    <property type="match status" value="1"/>
</dbReference>
<keyword evidence="3 7" id="KW-0812">Transmembrane</keyword>
<evidence type="ECO:0000256" key="4">
    <source>
        <dbReference type="ARBA" id="ARBA00022737"/>
    </source>
</evidence>
<evidence type="ECO:0000256" key="5">
    <source>
        <dbReference type="ARBA" id="ARBA00022989"/>
    </source>
</evidence>
<dbReference type="InterPro" id="IPR004680">
    <property type="entry name" value="Cit_transptr-like_dom"/>
</dbReference>
<evidence type="ECO:0000256" key="3">
    <source>
        <dbReference type="ARBA" id="ARBA00022692"/>
    </source>
</evidence>
<feature type="transmembrane region" description="Helical" evidence="7">
    <location>
        <begin position="538"/>
        <end position="560"/>
    </location>
</feature>
<proteinExistence type="predicted"/>
<feature type="transmembrane region" description="Helical" evidence="7">
    <location>
        <begin position="42"/>
        <end position="62"/>
    </location>
</feature>
<feature type="transmembrane region" description="Helical" evidence="7">
    <location>
        <begin position="98"/>
        <end position="120"/>
    </location>
</feature>
<feature type="domain" description="RCK C-terminal" evidence="8">
    <location>
        <begin position="247"/>
        <end position="331"/>
    </location>
</feature>
<dbReference type="PANTHER" id="PTHR43652">
    <property type="entry name" value="BASIC AMINO ACID ANTIPORTER YFCC-RELATED"/>
    <property type="match status" value="1"/>
</dbReference>
<dbReference type="PANTHER" id="PTHR43652:SF2">
    <property type="entry name" value="BASIC AMINO ACID ANTIPORTER YFCC-RELATED"/>
    <property type="match status" value="1"/>
</dbReference>
<evidence type="ECO:0000313" key="9">
    <source>
        <dbReference type="EMBL" id="WOB45779.1"/>
    </source>
</evidence>
<feature type="transmembrane region" description="Helical" evidence="7">
    <location>
        <begin position="69"/>
        <end position="86"/>
    </location>
</feature>
<accession>A0AA96Y8N6</accession>
<dbReference type="InterPro" id="IPR051679">
    <property type="entry name" value="DASS-Related_Transporters"/>
</dbReference>
<dbReference type="GO" id="GO:0005886">
    <property type="term" value="C:plasma membrane"/>
    <property type="evidence" value="ECO:0007669"/>
    <property type="project" value="TreeGrafter"/>
</dbReference>
<name>A0AA96Y8N6_9CYAN</name>
<comment type="subcellular location">
    <subcellularLocation>
        <location evidence="1">Membrane</location>
        <topology evidence="1">Multi-pass membrane protein</topology>
    </subcellularLocation>
</comment>
<sequence>MEWWMSRAKPKRFWAFWGLFCLGASVFLGFCLPGLLVDFDSWNWHAGLTILVILNAFFLNAFTSLPPHIVFLGGLAILMIVGTLDTEDALSGFSNPGMITIAILYVVVAGLQQTGALSWITQHILGLPRSQERALVRLILPVMCLSSILNNTPVVAMFIPVVNEWCRKLKISPSKLMIPLSYAAIFGGVCTLIGTSTNLVVNGLLISETSHPGLNLLDISRVGFPCAIAGTTFLILTHKWLLPKRKSAFGMVTDPRQYTVEMLISANSQVEGKTVEQAGLRHLPNLYLAEIIRGETILPAVSPKEVLQEQDRLVFVGAVESIVDLHRFRGLYPATDQVFKLDTPRLGRCLLEAVVSNVSPLTGKTIREIAFRTRYNAVVIAVARHGDRLPGKIGDICIQAGDVLLLEANPTFEEQYRSSKDFYLVSSVPDSTPLNHEKAPFALLALGVMVVLASFGWMDMLSAATLAAMVILITGCCSPIKAISSIEWPVLLVIAATLGIGKAMESTGAAGAIAAILLEPAGTNPWIALNIIYGTTTLLTEIVTNNAAAALVFPIAIALSKDLGVNYLPFVIAIMVAASASFATPIGYQTNLMVYGPGGYKFSDFVKVGIPINLVFWVVSIVIIPAAFPF</sequence>
<dbReference type="AlphaFoldDB" id="A0AA96Y8N6"/>
<reference evidence="9" key="1">
    <citation type="submission" date="2020-05" db="EMBL/GenBank/DDBJ databases">
        <authorList>
            <person name="Zhu T."/>
            <person name="Keshari N."/>
            <person name="Lu X."/>
        </authorList>
    </citation>
    <scope>NUCLEOTIDE SEQUENCE</scope>
    <source>
        <strain evidence="9">NK1-22</strain>
    </source>
</reference>
<dbReference type="GO" id="GO:0008324">
    <property type="term" value="F:monoatomic cation transmembrane transporter activity"/>
    <property type="evidence" value="ECO:0007669"/>
    <property type="project" value="InterPro"/>
</dbReference>
<dbReference type="SUPFAM" id="SSF116726">
    <property type="entry name" value="TrkA C-terminal domain-like"/>
    <property type="match status" value="2"/>
</dbReference>
<feature type="domain" description="RCK C-terminal" evidence="8">
    <location>
        <begin position="336"/>
        <end position="422"/>
    </location>
</feature>
<feature type="transmembrane region" description="Helical" evidence="7">
    <location>
        <begin position="12"/>
        <end position="36"/>
    </location>
</feature>
<keyword evidence="4" id="KW-0677">Repeat</keyword>
<keyword evidence="2" id="KW-0813">Transport</keyword>
<evidence type="ECO:0000256" key="2">
    <source>
        <dbReference type="ARBA" id="ARBA00022448"/>
    </source>
</evidence>
<organism evidence="9">
    <name type="scientific">Thermoleptolyngbya oregonensis NK1-22</name>
    <dbReference type="NCBI Taxonomy" id="2547457"/>
    <lineage>
        <taxon>Bacteria</taxon>
        <taxon>Bacillati</taxon>
        <taxon>Cyanobacteriota</taxon>
        <taxon>Cyanophyceae</taxon>
        <taxon>Oculatellales</taxon>
        <taxon>Oculatellaceae</taxon>
        <taxon>Thermoleptolyngbya</taxon>
    </lineage>
</organism>
<evidence type="ECO:0000256" key="7">
    <source>
        <dbReference type="SAM" id="Phobius"/>
    </source>
</evidence>
<feature type="transmembrane region" description="Helical" evidence="7">
    <location>
        <begin position="176"/>
        <end position="201"/>
    </location>
</feature>
<feature type="transmembrane region" description="Helical" evidence="7">
    <location>
        <begin position="567"/>
        <end position="588"/>
    </location>
</feature>
<dbReference type="InterPro" id="IPR036721">
    <property type="entry name" value="RCK_C_sf"/>
</dbReference>
<feature type="transmembrane region" description="Helical" evidence="7">
    <location>
        <begin position="221"/>
        <end position="242"/>
    </location>
</feature>
<feature type="transmembrane region" description="Helical" evidence="7">
    <location>
        <begin position="490"/>
        <end position="518"/>
    </location>
</feature>
<feature type="transmembrane region" description="Helical" evidence="7">
    <location>
        <begin position="464"/>
        <end position="483"/>
    </location>
</feature>
<dbReference type="FunFam" id="3.30.70.1450:FF:000009">
    <property type="entry name" value="SLC13 family permease"/>
    <property type="match status" value="1"/>
</dbReference>
<dbReference type="KEGG" id="tog:HNI00_12755"/>
<dbReference type="InterPro" id="IPR006037">
    <property type="entry name" value="RCK_C"/>
</dbReference>
<protein>
    <submittedName>
        <fullName evidence="9">SLC13 family permease</fullName>
    </submittedName>
</protein>